<dbReference type="InterPro" id="IPR043128">
    <property type="entry name" value="Rev_trsase/Diguanyl_cyclase"/>
</dbReference>
<feature type="transmembrane region" description="Helical" evidence="4">
    <location>
        <begin position="245"/>
        <end position="266"/>
    </location>
</feature>
<dbReference type="CDD" id="cd01949">
    <property type="entry name" value="GGDEF"/>
    <property type="match status" value="1"/>
</dbReference>
<dbReference type="PANTHER" id="PTHR45138">
    <property type="entry name" value="REGULATORY COMPONENTS OF SENSORY TRANSDUCTION SYSTEM"/>
    <property type="match status" value="1"/>
</dbReference>
<keyword evidence="4" id="KW-1133">Transmembrane helix</keyword>
<organism evidence="7 8">
    <name type="scientific">Marinospirillum alkaliphilum DSM 21637</name>
    <dbReference type="NCBI Taxonomy" id="1122209"/>
    <lineage>
        <taxon>Bacteria</taxon>
        <taxon>Pseudomonadati</taxon>
        <taxon>Pseudomonadota</taxon>
        <taxon>Gammaproteobacteria</taxon>
        <taxon>Oceanospirillales</taxon>
        <taxon>Oceanospirillaceae</taxon>
        <taxon>Marinospirillum</taxon>
    </lineage>
</organism>
<accession>A0A1K1TBP1</accession>
<dbReference type="EC" id="2.7.7.65" evidence="2"/>
<dbReference type="Gene3D" id="3.30.70.270">
    <property type="match status" value="1"/>
</dbReference>
<dbReference type="GO" id="GO:0005886">
    <property type="term" value="C:plasma membrane"/>
    <property type="evidence" value="ECO:0007669"/>
    <property type="project" value="TreeGrafter"/>
</dbReference>
<name>A0A1K1TBP1_9GAMM</name>
<dbReference type="SMART" id="SM00267">
    <property type="entry name" value="GGDEF"/>
    <property type="match status" value="1"/>
</dbReference>
<keyword evidence="5" id="KW-0732">Signal</keyword>
<dbReference type="InterPro" id="IPR029787">
    <property type="entry name" value="Nucleotide_cyclase"/>
</dbReference>
<dbReference type="InterPro" id="IPR011622">
    <property type="entry name" value="7TMR_DISM_rcpt_extracell_dom2"/>
</dbReference>
<evidence type="ECO:0000256" key="2">
    <source>
        <dbReference type="ARBA" id="ARBA00012528"/>
    </source>
</evidence>
<dbReference type="Proteomes" id="UP000182350">
    <property type="component" value="Unassembled WGS sequence"/>
</dbReference>
<proteinExistence type="predicted"/>
<dbReference type="Pfam" id="PF00990">
    <property type="entry name" value="GGDEF"/>
    <property type="match status" value="1"/>
</dbReference>
<comment type="catalytic activity">
    <reaction evidence="3">
        <text>2 GTP = 3',3'-c-di-GMP + 2 diphosphate</text>
        <dbReference type="Rhea" id="RHEA:24898"/>
        <dbReference type="ChEBI" id="CHEBI:33019"/>
        <dbReference type="ChEBI" id="CHEBI:37565"/>
        <dbReference type="ChEBI" id="CHEBI:58805"/>
        <dbReference type="EC" id="2.7.7.65"/>
    </reaction>
</comment>
<dbReference type="GO" id="GO:0052621">
    <property type="term" value="F:diguanylate cyclase activity"/>
    <property type="evidence" value="ECO:0007669"/>
    <property type="project" value="UniProtKB-EC"/>
</dbReference>
<dbReference type="Pfam" id="PF07696">
    <property type="entry name" value="7TMR-DISMED2"/>
    <property type="match status" value="1"/>
</dbReference>
<keyword evidence="8" id="KW-1185">Reference proteome</keyword>
<protein>
    <recommendedName>
        <fullName evidence="2">diguanylate cyclase</fullName>
        <ecNumber evidence="2">2.7.7.65</ecNumber>
    </recommendedName>
</protein>
<dbReference type="SUPFAM" id="SSF55073">
    <property type="entry name" value="Nucleotide cyclase"/>
    <property type="match status" value="1"/>
</dbReference>
<dbReference type="PROSITE" id="PS50887">
    <property type="entry name" value="GGDEF"/>
    <property type="match status" value="1"/>
</dbReference>
<dbReference type="STRING" id="1122209.SAMN02745752_00047"/>
<keyword evidence="4" id="KW-0472">Membrane</keyword>
<dbReference type="GO" id="GO:0043709">
    <property type="term" value="P:cell adhesion involved in single-species biofilm formation"/>
    <property type="evidence" value="ECO:0007669"/>
    <property type="project" value="TreeGrafter"/>
</dbReference>
<dbReference type="GO" id="GO:1902201">
    <property type="term" value="P:negative regulation of bacterial-type flagellum-dependent cell motility"/>
    <property type="evidence" value="ECO:0007669"/>
    <property type="project" value="TreeGrafter"/>
</dbReference>
<evidence type="ECO:0000256" key="4">
    <source>
        <dbReference type="SAM" id="Phobius"/>
    </source>
</evidence>
<dbReference type="InterPro" id="IPR050469">
    <property type="entry name" value="Diguanylate_Cyclase"/>
</dbReference>
<gene>
    <name evidence="7" type="ORF">SAMN02745752_00047</name>
</gene>
<comment type="cofactor">
    <cofactor evidence="1">
        <name>Mg(2+)</name>
        <dbReference type="ChEBI" id="CHEBI:18420"/>
    </cofactor>
</comment>
<dbReference type="RefSeq" id="WP_072324322.1">
    <property type="nucleotide sequence ID" value="NZ_FPJW01000001.1"/>
</dbReference>
<evidence type="ECO:0000256" key="5">
    <source>
        <dbReference type="SAM" id="SignalP"/>
    </source>
</evidence>
<evidence type="ECO:0000313" key="7">
    <source>
        <dbReference type="EMBL" id="SFW98049.1"/>
    </source>
</evidence>
<feature type="domain" description="GGDEF" evidence="6">
    <location>
        <begin position="430"/>
        <end position="563"/>
    </location>
</feature>
<evidence type="ECO:0000256" key="3">
    <source>
        <dbReference type="ARBA" id="ARBA00034247"/>
    </source>
</evidence>
<feature type="signal peptide" evidence="5">
    <location>
        <begin position="1"/>
        <end position="21"/>
    </location>
</feature>
<feature type="chain" id="PRO_5009668514" description="diguanylate cyclase" evidence="5">
    <location>
        <begin position="22"/>
        <end position="564"/>
    </location>
</feature>
<evidence type="ECO:0000313" key="8">
    <source>
        <dbReference type="Proteomes" id="UP000182350"/>
    </source>
</evidence>
<sequence length="564" mass="63907">MPVCRLLLCLLLLVVATTTSAAVSVMDRHTGPLGQAVVYLEDPQQQLDYQQAYQRWLQGDFVPGTDATLTFGIGGASVWLLLELDNTTPLTQFRHLLLDTPWIDEVHFHVFRHGVEISRWITGDNYPFTGRSQLQTGFVKSLELRPGLTQVLIHASTPDPMLVPLRVMDDAELMDFSLRRVFTYGLGYGFLLALIFYNTALYFGIRDRRYLLYALYLSVFTIANFSYTGHGFAWLWPESVEWQRWAQPLLMISFGCAGLLFATTFLDMRRHWRPAYRAAVVSVVLVLLAFTLSLVLQNQPMALLVAFVFMLVFTLLMLLMGLYRVRQGSVSARFYLAAVVFGAVGTLVTTLSVWGALPSSEWTFRAAEMGMLVEATLLALALASRIRRAQQRQQQAELAANTDSLTQLNNRRALYQRAETFWGVAERRKVPLSVVVLDIDHFKDFNDTYGHAFGDAVLQRLGQCIRENIREQDLAARWGGEEFIILMPNTTLDKAVTFAGRLLEVLRNTLMEYEGERVQITASFGVAQIERQDLNLDDLIQRADQALYQAKHEGRNRVCSCGQM</sequence>
<dbReference type="Pfam" id="PF07695">
    <property type="entry name" value="7TMR-DISM_7TM"/>
    <property type="match status" value="1"/>
</dbReference>
<dbReference type="EMBL" id="FPJW01000001">
    <property type="protein sequence ID" value="SFW98049.1"/>
    <property type="molecule type" value="Genomic_DNA"/>
</dbReference>
<reference evidence="7 8" key="1">
    <citation type="submission" date="2016-11" db="EMBL/GenBank/DDBJ databases">
        <authorList>
            <person name="Jaros S."/>
            <person name="Januszkiewicz K."/>
            <person name="Wedrychowicz H."/>
        </authorList>
    </citation>
    <scope>NUCLEOTIDE SEQUENCE [LARGE SCALE GENOMIC DNA]</scope>
    <source>
        <strain evidence="7 8">DSM 21637</strain>
    </source>
</reference>
<feature type="transmembrane region" description="Helical" evidence="4">
    <location>
        <begin position="334"/>
        <end position="356"/>
    </location>
</feature>
<dbReference type="PANTHER" id="PTHR45138:SF9">
    <property type="entry name" value="DIGUANYLATE CYCLASE DGCM-RELATED"/>
    <property type="match status" value="1"/>
</dbReference>
<dbReference type="FunFam" id="3.30.70.270:FF:000001">
    <property type="entry name" value="Diguanylate cyclase domain protein"/>
    <property type="match status" value="1"/>
</dbReference>
<feature type="transmembrane region" description="Helical" evidence="4">
    <location>
        <begin position="302"/>
        <end position="322"/>
    </location>
</feature>
<dbReference type="Gene3D" id="2.60.40.2380">
    <property type="match status" value="1"/>
</dbReference>
<feature type="transmembrane region" description="Helical" evidence="4">
    <location>
        <begin position="362"/>
        <end position="383"/>
    </location>
</feature>
<feature type="transmembrane region" description="Helical" evidence="4">
    <location>
        <begin position="210"/>
        <end position="233"/>
    </location>
</feature>
<dbReference type="OrthoDB" id="5289013at2"/>
<evidence type="ECO:0000259" key="6">
    <source>
        <dbReference type="PROSITE" id="PS50887"/>
    </source>
</evidence>
<dbReference type="InterPro" id="IPR011623">
    <property type="entry name" value="7TMR_DISM_rcpt_extracell_dom1"/>
</dbReference>
<dbReference type="NCBIfam" id="TIGR00254">
    <property type="entry name" value="GGDEF"/>
    <property type="match status" value="1"/>
</dbReference>
<feature type="transmembrane region" description="Helical" evidence="4">
    <location>
        <begin position="278"/>
        <end position="296"/>
    </location>
</feature>
<keyword evidence="4" id="KW-0812">Transmembrane</keyword>
<dbReference type="AlphaFoldDB" id="A0A1K1TBP1"/>
<dbReference type="InterPro" id="IPR000160">
    <property type="entry name" value="GGDEF_dom"/>
</dbReference>
<feature type="transmembrane region" description="Helical" evidence="4">
    <location>
        <begin position="181"/>
        <end position="203"/>
    </location>
</feature>
<evidence type="ECO:0000256" key="1">
    <source>
        <dbReference type="ARBA" id="ARBA00001946"/>
    </source>
</evidence>